<dbReference type="OrthoDB" id="5409353at2759"/>
<name>A0A9P6GJD5_9PLEO</name>
<feature type="domain" description="DUF7728" evidence="3">
    <location>
        <begin position="47"/>
        <end position="185"/>
    </location>
</feature>
<evidence type="ECO:0000256" key="2">
    <source>
        <dbReference type="SAM" id="SignalP"/>
    </source>
</evidence>
<organism evidence="4 5">
    <name type="scientific">Paraphaeosphaeria minitans</name>
    <dbReference type="NCBI Taxonomy" id="565426"/>
    <lineage>
        <taxon>Eukaryota</taxon>
        <taxon>Fungi</taxon>
        <taxon>Dikarya</taxon>
        <taxon>Ascomycota</taxon>
        <taxon>Pezizomycotina</taxon>
        <taxon>Dothideomycetes</taxon>
        <taxon>Pleosporomycetidae</taxon>
        <taxon>Pleosporales</taxon>
        <taxon>Massarineae</taxon>
        <taxon>Didymosphaeriaceae</taxon>
        <taxon>Paraphaeosphaeria</taxon>
    </lineage>
</organism>
<evidence type="ECO:0000313" key="4">
    <source>
        <dbReference type="EMBL" id="KAF9736484.1"/>
    </source>
</evidence>
<dbReference type="Proteomes" id="UP000756921">
    <property type="component" value="Unassembled WGS sequence"/>
</dbReference>
<protein>
    <recommendedName>
        <fullName evidence="3">DUF7728 domain-containing protein</fullName>
    </recommendedName>
</protein>
<keyword evidence="5" id="KW-1185">Reference proteome</keyword>
<keyword evidence="2" id="KW-0732">Signal</keyword>
<dbReference type="AlphaFoldDB" id="A0A9P6GJD5"/>
<feature type="signal peptide" evidence="2">
    <location>
        <begin position="1"/>
        <end position="18"/>
    </location>
</feature>
<evidence type="ECO:0000259" key="3">
    <source>
        <dbReference type="Pfam" id="PF24854"/>
    </source>
</evidence>
<gene>
    <name evidence="4" type="ORF">PMIN01_04263</name>
</gene>
<evidence type="ECO:0000313" key="5">
    <source>
        <dbReference type="Proteomes" id="UP000756921"/>
    </source>
</evidence>
<sequence length="371" mass="41233">MISRTFTLALVAAGAASGILIPPSVSSAELDLGDDMAMEIVATSYPRSVSLDCATCEFAIKEADDLVWTQRNGNSFLLDFEIGPHEDSLTIDGIQLYPPTFGYFTQPFRVAQVTPDGENLPLRVTGYTFHYNSAETVSEAGIELIPMTFQINSIEGKPVAPPTLTINLLKDPNGKLMIASFQTAKPDEKSPIDEEKECKEWPLYCKWKAIMAGKVNGIKSHMGRPGCHKNKSNPMAGELYEGKPPHRFRPGRPHHRPHHLTGGHGHRHHRSHRMHMMLRRVFLTVFIPILIGIFAGTLTYLIGMALGCLIAVVIAKVRGQSIYESVAQEDNSEHVEDRSEKEVYIEAELPQYDAPPVYEEAAEKEVVEDKE</sequence>
<accession>A0A9P6GJD5</accession>
<proteinExistence type="predicted"/>
<comment type="caution">
    <text evidence="4">The sequence shown here is derived from an EMBL/GenBank/DDBJ whole genome shotgun (WGS) entry which is preliminary data.</text>
</comment>
<dbReference type="EMBL" id="WJXW01000004">
    <property type="protein sequence ID" value="KAF9736484.1"/>
    <property type="molecule type" value="Genomic_DNA"/>
</dbReference>
<keyword evidence="1" id="KW-1133">Transmembrane helix</keyword>
<feature type="transmembrane region" description="Helical" evidence="1">
    <location>
        <begin position="281"/>
        <end position="314"/>
    </location>
</feature>
<feature type="chain" id="PRO_5040458856" description="DUF7728 domain-containing protein" evidence="2">
    <location>
        <begin position="19"/>
        <end position="371"/>
    </location>
</feature>
<dbReference type="InterPro" id="IPR056145">
    <property type="entry name" value="DUF7728"/>
</dbReference>
<evidence type="ECO:0000256" key="1">
    <source>
        <dbReference type="SAM" id="Phobius"/>
    </source>
</evidence>
<keyword evidence="1" id="KW-0812">Transmembrane</keyword>
<keyword evidence="1" id="KW-0472">Membrane</keyword>
<dbReference type="PANTHER" id="PTHR40622">
    <property type="match status" value="1"/>
</dbReference>
<dbReference type="PANTHER" id="PTHR40622:SF1">
    <property type="match status" value="1"/>
</dbReference>
<reference evidence="4" key="1">
    <citation type="journal article" date="2020" name="Mol. Plant Microbe Interact.">
        <title>Genome Sequence of the Biocontrol Agent Coniothyrium minitans strain Conio (IMI 134523).</title>
        <authorList>
            <person name="Patel D."/>
            <person name="Shittu T.A."/>
            <person name="Baroncelli R."/>
            <person name="Muthumeenakshi S."/>
            <person name="Osborne T.H."/>
            <person name="Janganan T.K."/>
            <person name="Sreenivasaprasad S."/>
        </authorList>
    </citation>
    <scope>NUCLEOTIDE SEQUENCE</scope>
    <source>
        <strain evidence="4">Conio</strain>
    </source>
</reference>
<dbReference type="Pfam" id="PF24854">
    <property type="entry name" value="DUF7728"/>
    <property type="match status" value="1"/>
</dbReference>